<dbReference type="EMBL" id="MN739352">
    <property type="protein sequence ID" value="QHS99981.1"/>
    <property type="molecule type" value="Genomic_DNA"/>
</dbReference>
<proteinExistence type="predicted"/>
<organism evidence="1">
    <name type="scientific">viral metagenome</name>
    <dbReference type="NCBI Taxonomy" id="1070528"/>
    <lineage>
        <taxon>unclassified sequences</taxon>
        <taxon>metagenomes</taxon>
        <taxon>organismal metagenomes</taxon>
    </lineage>
</organism>
<dbReference type="AlphaFoldDB" id="A0A6C0C797"/>
<accession>A0A6C0C797</accession>
<protein>
    <submittedName>
        <fullName evidence="1">Uncharacterized protein</fullName>
    </submittedName>
</protein>
<sequence length="67" mass="7524">MISGKLKSFAFVIQQLIECGVQLSSKLQFFAVALRSSFNDPLNVTRKSPANYNPSQQYCIAKKLINK</sequence>
<reference evidence="1" key="1">
    <citation type="journal article" date="2020" name="Nature">
        <title>Giant virus diversity and host interactions through global metagenomics.</title>
        <authorList>
            <person name="Schulz F."/>
            <person name="Roux S."/>
            <person name="Paez-Espino D."/>
            <person name="Jungbluth S."/>
            <person name="Walsh D.A."/>
            <person name="Denef V.J."/>
            <person name="McMahon K.D."/>
            <person name="Konstantinidis K.T."/>
            <person name="Eloe-Fadrosh E.A."/>
            <person name="Kyrpides N.C."/>
            <person name="Woyke T."/>
        </authorList>
    </citation>
    <scope>NUCLEOTIDE SEQUENCE</scope>
    <source>
        <strain evidence="1">GVMAG-M-3300020192-26</strain>
    </source>
</reference>
<name>A0A6C0C797_9ZZZZ</name>
<evidence type="ECO:0000313" key="1">
    <source>
        <dbReference type="EMBL" id="QHS99981.1"/>
    </source>
</evidence>